<reference evidence="3" key="2">
    <citation type="submission" date="2020-09" db="EMBL/GenBank/DDBJ databases">
        <authorList>
            <person name="Sun Q."/>
            <person name="Zhou Y."/>
        </authorList>
    </citation>
    <scope>NUCLEOTIDE SEQUENCE</scope>
    <source>
        <strain evidence="3">CGMCC 1.15425</strain>
    </source>
</reference>
<dbReference type="SUPFAM" id="SSF101874">
    <property type="entry name" value="YceI-like"/>
    <property type="match status" value="1"/>
</dbReference>
<dbReference type="SMART" id="SM00867">
    <property type="entry name" value="YceI"/>
    <property type="match status" value="1"/>
</dbReference>
<dbReference type="OrthoDB" id="9811006at2"/>
<dbReference type="Gene3D" id="2.40.128.110">
    <property type="entry name" value="Lipid/polyisoprenoid-binding, YceI-like"/>
    <property type="match status" value="1"/>
</dbReference>
<evidence type="ECO:0000259" key="2">
    <source>
        <dbReference type="SMART" id="SM00867"/>
    </source>
</evidence>
<evidence type="ECO:0000313" key="4">
    <source>
        <dbReference type="Proteomes" id="UP000627715"/>
    </source>
</evidence>
<dbReference type="EMBL" id="BMIY01000011">
    <property type="protein sequence ID" value="GFZ81075.1"/>
    <property type="molecule type" value="Genomic_DNA"/>
</dbReference>
<feature type="signal peptide" evidence="1">
    <location>
        <begin position="1"/>
        <end position="25"/>
    </location>
</feature>
<dbReference type="PANTHER" id="PTHR34406:SF1">
    <property type="entry name" value="PROTEIN YCEI"/>
    <property type="match status" value="1"/>
</dbReference>
<reference evidence="3" key="1">
    <citation type="journal article" date="2014" name="Int. J. Syst. Evol. Microbiol.">
        <title>Complete genome sequence of Corynebacterium casei LMG S-19264T (=DSM 44701T), isolated from a smear-ripened cheese.</title>
        <authorList>
            <consortium name="US DOE Joint Genome Institute (JGI-PGF)"/>
            <person name="Walter F."/>
            <person name="Albersmeier A."/>
            <person name="Kalinowski J."/>
            <person name="Ruckert C."/>
        </authorList>
    </citation>
    <scope>NUCLEOTIDE SEQUENCE</scope>
    <source>
        <strain evidence="3">CGMCC 1.15425</strain>
    </source>
</reference>
<keyword evidence="4" id="KW-1185">Reference proteome</keyword>
<keyword evidence="1" id="KW-0732">Signal</keyword>
<proteinExistence type="predicted"/>
<dbReference type="RefSeq" id="WP_082866428.1">
    <property type="nucleotide sequence ID" value="NZ_BMIY01000011.1"/>
</dbReference>
<accession>A0A916VJL9</accession>
<evidence type="ECO:0000313" key="3">
    <source>
        <dbReference type="EMBL" id="GFZ81075.1"/>
    </source>
</evidence>
<organism evidence="3 4">
    <name type="scientific">Pseudohongiella nitratireducens</name>
    <dbReference type="NCBI Taxonomy" id="1768907"/>
    <lineage>
        <taxon>Bacteria</taxon>
        <taxon>Pseudomonadati</taxon>
        <taxon>Pseudomonadota</taxon>
        <taxon>Gammaproteobacteria</taxon>
        <taxon>Pseudomonadales</taxon>
        <taxon>Pseudohongiellaceae</taxon>
        <taxon>Pseudohongiella</taxon>
    </lineage>
</organism>
<dbReference type="PROSITE" id="PS51257">
    <property type="entry name" value="PROKAR_LIPOPROTEIN"/>
    <property type="match status" value="1"/>
</dbReference>
<comment type="caution">
    <text evidence="3">The sequence shown here is derived from an EMBL/GenBank/DDBJ whole genome shotgun (WGS) entry which is preliminary data.</text>
</comment>
<gene>
    <name evidence="3" type="ORF">GCM10011403_25270</name>
</gene>
<dbReference type="AlphaFoldDB" id="A0A916VJL9"/>
<dbReference type="InterPro" id="IPR007372">
    <property type="entry name" value="Lipid/polyisoprenoid-bd_YceI"/>
</dbReference>
<feature type="chain" id="PRO_5037042955" evidence="1">
    <location>
        <begin position="26"/>
        <end position="215"/>
    </location>
</feature>
<sequence length="215" mass="23876">MMTTMFRKYRSAAMLLAGSALLVSCDRLVSPDFNTEVAELRGGAYTLDKDHASLVWKISHLGFSTYVGRFNDFDATLDFDPENVENSSLEVIVDTTSIDVNNPEFAQDLQGDDWFDVANFPQAIFRTTSFVEAVDEDTFVFEGDLTLLGNTGPVQMTVDFNGGGRNFLTRRYTLGFAANATFNRSDFGLDNMVAFGVGDEIELNINVEFQESSDE</sequence>
<dbReference type="InterPro" id="IPR036761">
    <property type="entry name" value="TTHA0802/YceI-like_sf"/>
</dbReference>
<protein>
    <submittedName>
        <fullName evidence="3">Polyisoprenoid-binding protein</fullName>
    </submittedName>
</protein>
<dbReference type="Pfam" id="PF04264">
    <property type="entry name" value="YceI"/>
    <property type="match status" value="1"/>
</dbReference>
<dbReference type="PANTHER" id="PTHR34406">
    <property type="entry name" value="PROTEIN YCEI"/>
    <property type="match status" value="1"/>
</dbReference>
<dbReference type="Proteomes" id="UP000627715">
    <property type="component" value="Unassembled WGS sequence"/>
</dbReference>
<feature type="domain" description="Lipid/polyisoprenoid-binding YceI-like" evidence="2">
    <location>
        <begin position="44"/>
        <end position="210"/>
    </location>
</feature>
<evidence type="ECO:0000256" key="1">
    <source>
        <dbReference type="SAM" id="SignalP"/>
    </source>
</evidence>
<name>A0A916VJL9_9GAMM</name>